<gene>
    <name evidence="5" type="ORF">J9309_13265</name>
</gene>
<keyword evidence="2" id="KW-0560">Oxidoreductase</keyword>
<dbReference type="CDD" id="cd01065">
    <property type="entry name" value="NAD_bind_Shikimate_DH"/>
    <property type="match status" value="1"/>
</dbReference>
<reference evidence="5 6" key="1">
    <citation type="journal article" date="2021" name="Int. J. Syst. Evol. Microbiol.">
        <title>Faecalibacter bovis sp. nov., isolated from cow faeces.</title>
        <authorList>
            <person name="Li F."/>
            <person name="Zhao W."/>
            <person name="Hong Q."/>
            <person name="Shao Q."/>
            <person name="Song J."/>
            <person name="Yang S."/>
        </authorList>
    </citation>
    <scope>NUCLEOTIDE SEQUENCE [LARGE SCALE GENOMIC DNA]</scope>
    <source>
        <strain evidence="5 6">ZY171143</strain>
    </source>
</reference>
<dbReference type="InterPro" id="IPR046346">
    <property type="entry name" value="Aminoacid_DH-like_N_sf"/>
</dbReference>
<name>A0ABX7XCT5_9FLAO</name>
<dbReference type="InterPro" id="IPR036291">
    <property type="entry name" value="NAD(P)-bd_dom_sf"/>
</dbReference>
<evidence type="ECO:0000259" key="4">
    <source>
        <dbReference type="Pfam" id="PF08501"/>
    </source>
</evidence>
<dbReference type="RefSeq" id="WP_230476360.1">
    <property type="nucleotide sequence ID" value="NZ_CP072842.1"/>
</dbReference>
<reference evidence="6" key="2">
    <citation type="submission" date="2021-04" db="EMBL/GenBank/DDBJ databases">
        <title>Taxonomy of Flavobacteriaceae bacterium ZY171143.</title>
        <authorList>
            <person name="Li F."/>
        </authorList>
    </citation>
    <scope>NUCLEOTIDE SEQUENCE [LARGE SCALE GENOMIC DNA]</scope>
    <source>
        <strain evidence="6">ZY171143</strain>
    </source>
</reference>
<dbReference type="PANTHER" id="PTHR21089:SF1">
    <property type="entry name" value="BIFUNCTIONAL 3-DEHYDROQUINATE DEHYDRATASE_SHIKIMATE DEHYDROGENASE, CHLOROPLASTIC"/>
    <property type="match status" value="1"/>
</dbReference>
<sequence length="244" mass="27584">MKQFGLIGRNISYSFSKGYFADKFKNENIVGSAYDVFDLQQIQEVEKVFEIEGLKGFNVTIPYKQKIISYLDNLSPEAKEIGAVNTVLIQDGKKIGHNTDCFGFETSLQPLLKSNHTKALVLGYGGAAKAIIYVLNKLGIEFQIVSREKSYNRITYDDLNEAIIKTHHLIINCSPIGTFPNITSAPNIPYEFLTSDHLLYDLIYNPEVTQFIQNGLDKGATIKNGFEMLIQQAEKSWEIWNKVL</sequence>
<evidence type="ECO:0000313" key="6">
    <source>
        <dbReference type="Proteomes" id="UP000672011"/>
    </source>
</evidence>
<keyword evidence="3" id="KW-0057">Aromatic amino acid biosynthesis</keyword>
<dbReference type="PANTHER" id="PTHR21089">
    <property type="entry name" value="SHIKIMATE DEHYDROGENASE"/>
    <property type="match status" value="1"/>
</dbReference>
<protein>
    <submittedName>
        <fullName evidence="5">Shikimate dehydrogenase</fullName>
    </submittedName>
</protein>
<dbReference type="EMBL" id="CP072842">
    <property type="protein sequence ID" value="QTV05716.1"/>
    <property type="molecule type" value="Genomic_DNA"/>
</dbReference>
<dbReference type="SUPFAM" id="SSF53223">
    <property type="entry name" value="Aminoacid dehydrogenase-like, N-terminal domain"/>
    <property type="match status" value="1"/>
</dbReference>
<dbReference type="Gene3D" id="3.40.50.10860">
    <property type="entry name" value="Leucine Dehydrogenase, chain A, domain 1"/>
    <property type="match status" value="1"/>
</dbReference>
<evidence type="ECO:0000256" key="1">
    <source>
        <dbReference type="ARBA" id="ARBA00004871"/>
    </source>
</evidence>
<feature type="domain" description="Shikimate dehydrogenase substrate binding N-terminal" evidence="4">
    <location>
        <begin position="6"/>
        <end position="87"/>
    </location>
</feature>
<comment type="pathway">
    <text evidence="1">Metabolic intermediate biosynthesis; chorismate biosynthesis; chorismate from D-erythrose 4-phosphate and phosphoenolpyruvate: step 4/7.</text>
</comment>
<evidence type="ECO:0000256" key="3">
    <source>
        <dbReference type="ARBA" id="ARBA00023141"/>
    </source>
</evidence>
<dbReference type="Proteomes" id="UP000672011">
    <property type="component" value="Chromosome"/>
</dbReference>
<keyword evidence="6" id="KW-1185">Reference proteome</keyword>
<evidence type="ECO:0000256" key="2">
    <source>
        <dbReference type="ARBA" id="ARBA00023002"/>
    </source>
</evidence>
<dbReference type="Gene3D" id="3.40.50.720">
    <property type="entry name" value="NAD(P)-binding Rossmann-like Domain"/>
    <property type="match status" value="1"/>
</dbReference>
<dbReference type="InterPro" id="IPR013708">
    <property type="entry name" value="Shikimate_DH-bd_N"/>
</dbReference>
<dbReference type="Pfam" id="PF08501">
    <property type="entry name" value="Shikimate_dh_N"/>
    <property type="match status" value="1"/>
</dbReference>
<keyword evidence="3" id="KW-0028">Amino-acid biosynthesis</keyword>
<organism evidence="5 6">
    <name type="scientific">Faecalibacter bovis</name>
    <dbReference type="NCBI Taxonomy" id="2898187"/>
    <lineage>
        <taxon>Bacteria</taxon>
        <taxon>Pseudomonadati</taxon>
        <taxon>Bacteroidota</taxon>
        <taxon>Flavobacteriia</taxon>
        <taxon>Flavobacteriales</taxon>
        <taxon>Weeksellaceae</taxon>
        <taxon>Faecalibacter</taxon>
    </lineage>
</organism>
<evidence type="ECO:0000313" key="5">
    <source>
        <dbReference type="EMBL" id="QTV05716.1"/>
    </source>
</evidence>
<accession>A0ABX7XCT5</accession>
<dbReference type="InterPro" id="IPR022893">
    <property type="entry name" value="Shikimate_DH_fam"/>
</dbReference>
<proteinExistence type="predicted"/>
<dbReference type="SUPFAM" id="SSF51735">
    <property type="entry name" value="NAD(P)-binding Rossmann-fold domains"/>
    <property type="match status" value="1"/>
</dbReference>